<dbReference type="EMBL" id="KB206589">
    <property type="protein sequence ID" value="ELP89722.1"/>
    <property type="molecule type" value="Genomic_DNA"/>
</dbReference>
<dbReference type="RefSeq" id="XP_004256493.1">
    <property type="nucleotide sequence ID" value="XM_004256445.1"/>
</dbReference>
<dbReference type="VEuPathDB" id="AmoebaDB:EIN_455420"/>
<evidence type="ECO:0000313" key="3">
    <source>
        <dbReference type="Proteomes" id="UP000014680"/>
    </source>
</evidence>
<feature type="signal peptide" evidence="1">
    <location>
        <begin position="1"/>
        <end position="16"/>
    </location>
</feature>
<protein>
    <recommendedName>
        <fullName evidence="4">Right handed beta helix domain-containing protein</fullName>
    </recommendedName>
</protein>
<evidence type="ECO:0000313" key="2">
    <source>
        <dbReference type="EMBL" id="ELP89722.1"/>
    </source>
</evidence>
<dbReference type="SUPFAM" id="SSF51126">
    <property type="entry name" value="Pectin lyase-like"/>
    <property type="match status" value="1"/>
</dbReference>
<dbReference type="InterPro" id="IPR006626">
    <property type="entry name" value="PbH1"/>
</dbReference>
<evidence type="ECO:0008006" key="4">
    <source>
        <dbReference type="Google" id="ProtNLM"/>
    </source>
</evidence>
<evidence type="ECO:0000256" key="1">
    <source>
        <dbReference type="SAM" id="SignalP"/>
    </source>
</evidence>
<dbReference type="InterPro" id="IPR012334">
    <property type="entry name" value="Pectin_lyas_fold"/>
</dbReference>
<dbReference type="GeneID" id="14888683"/>
<reference evidence="2 3" key="1">
    <citation type="submission" date="2012-10" db="EMBL/GenBank/DDBJ databases">
        <authorList>
            <person name="Zafar N."/>
            <person name="Inman J."/>
            <person name="Hall N."/>
            <person name="Lorenzi H."/>
            <person name="Caler E."/>
        </authorList>
    </citation>
    <scope>NUCLEOTIDE SEQUENCE [LARGE SCALE GENOMIC DNA]</scope>
    <source>
        <strain evidence="2 3">IP1</strain>
    </source>
</reference>
<keyword evidence="1" id="KW-0732">Signal</keyword>
<feature type="chain" id="PRO_5003973845" description="Right handed beta helix domain-containing protein" evidence="1">
    <location>
        <begin position="17"/>
        <end position="436"/>
    </location>
</feature>
<dbReference type="KEGG" id="eiv:EIN_455420"/>
<dbReference type="AlphaFoldDB" id="L7FP74"/>
<accession>L7FP74</accession>
<name>L7FP74_ENTIV</name>
<dbReference type="Gene3D" id="2.160.20.10">
    <property type="entry name" value="Single-stranded right-handed beta-helix, Pectin lyase-like"/>
    <property type="match status" value="1"/>
</dbReference>
<proteinExistence type="predicted"/>
<gene>
    <name evidence="2" type="ORF">EIN_455420</name>
</gene>
<keyword evidence="3" id="KW-1185">Reference proteome</keyword>
<organism evidence="2 3">
    <name type="scientific">Entamoeba invadens IP1</name>
    <dbReference type="NCBI Taxonomy" id="370355"/>
    <lineage>
        <taxon>Eukaryota</taxon>
        <taxon>Amoebozoa</taxon>
        <taxon>Evosea</taxon>
        <taxon>Archamoebae</taxon>
        <taxon>Mastigamoebida</taxon>
        <taxon>Entamoebidae</taxon>
        <taxon>Entamoeba</taxon>
    </lineage>
</organism>
<dbReference type="Proteomes" id="UP000014680">
    <property type="component" value="Unassembled WGS sequence"/>
</dbReference>
<dbReference type="SMART" id="SM00710">
    <property type="entry name" value="PbH1"/>
    <property type="match status" value="5"/>
</dbReference>
<dbReference type="InterPro" id="IPR011050">
    <property type="entry name" value="Pectin_lyase_fold/virulence"/>
</dbReference>
<sequence length="436" mass="48435">MSNLVVFSFLLLISNSKFIQVSPTGSITTLKSACSFALPGDTIEFLTGNYPPQNVPQNTSGTPTNPIIIRPSLNAKLVFETLIGAYNVFSIFNSSNIQVIGPFIVRNGYHRSVVVENSTNITISNLKIFNSTSWAVYATGVNITVKDSLADGCVLDNLNCRKNSWGQCFSTYAIDPYIPTLSQNINYINNEIVNSYGEAIDIILCTDCVVKNNFIHDVFPIAIYTDNARNLVFANNVITFTNHSICTNNSQYHAIAIGVETWPIKCVSTTNITITNNFIYGASNGVSYWGQSETCGYYSDITVSNNVFYNITGAAIAFHQDCLVKGKTYNNQFKNNFVFSTYQWEAALVNKNMSNTWNISANIYFKGNKNILKDTWNGTDGKNTRCTLEITTQLQTTSGKAEHFKIAQIKRMKVLISKLTVLCHITIRRCIIMAST</sequence>